<dbReference type="GO" id="GO:0060294">
    <property type="term" value="P:cilium movement involved in cell motility"/>
    <property type="evidence" value="ECO:0007669"/>
    <property type="project" value="TreeGrafter"/>
</dbReference>
<evidence type="ECO:0000256" key="7">
    <source>
        <dbReference type="ARBA" id="ARBA00023054"/>
    </source>
</evidence>
<dbReference type="CDD" id="cd00009">
    <property type="entry name" value="AAA"/>
    <property type="match status" value="1"/>
</dbReference>
<dbReference type="Pfam" id="PF12774">
    <property type="entry name" value="AAA_6"/>
    <property type="match status" value="2"/>
</dbReference>
<evidence type="ECO:0000256" key="3">
    <source>
        <dbReference type="ARBA" id="ARBA00022701"/>
    </source>
</evidence>
<dbReference type="InterPro" id="IPR042219">
    <property type="entry name" value="AAA_lid_11_sf"/>
</dbReference>
<dbReference type="Pfam" id="PF12780">
    <property type="entry name" value="AAA_8"/>
    <property type="match status" value="1"/>
</dbReference>
<dbReference type="GO" id="GO:0051959">
    <property type="term" value="F:dynein light intermediate chain binding"/>
    <property type="evidence" value="ECO:0007669"/>
    <property type="project" value="InterPro"/>
</dbReference>
<evidence type="ECO:0000256" key="1">
    <source>
        <dbReference type="ARBA" id="ARBA00004245"/>
    </source>
</evidence>
<dbReference type="Gene3D" id="6.10.140.1060">
    <property type="match status" value="1"/>
</dbReference>
<accession>E1F107</accession>
<keyword evidence="6" id="KW-0243">Dynein</keyword>
<dbReference type="InterPro" id="IPR003593">
    <property type="entry name" value="AAA+_ATPase"/>
</dbReference>
<dbReference type="Proteomes" id="UP000008974">
    <property type="component" value="Unassembled WGS sequence"/>
</dbReference>
<evidence type="ECO:0000259" key="12">
    <source>
        <dbReference type="SMART" id="SM00382"/>
    </source>
</evidence>
<dbReference type="GO" id="GO:0035721">
    <property type="term" value="P:intraciliary retrograde transport"/>
    <property type="evidence" value="ECO:0007669"/>
    <property type="project" value="TreeGrafter"/>
</dbReference>
<keyword evidence="9" id="KW-0206">Cytoskeleton</keyword>
<dbReference type="STRING" id="658858.E1F107"/>
<keyword evidence="8" id="KW-0505">Motor protein</keyword>
<dbReference type="InterPro" id="IPR024317">
    <property type="entry name" value="Dynein_heavy_chain_D4_dom"/>
</dbReference>
<evidence type="ECO:0000256" key="9">
    <source>
        <dbReference type="ARBA" id="ARBA00023212"/>
    </source>
</evidence>
<dbReference type="SMART" id="SM00382">
    <property type="entry name" value="AAA"/>
    <property type="match status" value="2"/>
</dbReference>
<sequence>MPSVAMQYLAGAIAMQSGVPSENVLEKMMADTTAIAFLSGGSMSFYLSTDLAGIIVIQPIHSSILLEPETRALTKVGCDRSGDVSRTSLLILNVTNTAPVSMNSIPELARSIQVINASRTSVLETLASLIDRIYLDSEASSADASVAAQNSLSASVLSLMRDFSQKLADKTGFLRYSKIPIIHFYSSESMRLNLEHLITSYQEQGPSSLNHEQVSAFAKLFMSNVSRVLGEISSLEDLSFNDFNRLDEYIMQLTNSSDNHSVYNLACAVHKVLSLFEIHVYSLVYGYEALLADIRETLPHIEVARVILSELVEQFAVSSLPRVNELLSRYNGVETKIAYYQELASLIEHFRSLTDVLPNALASWQVFRQLDANSSGLNKMQAFGASEKSVYLHFVHFYMTYHFIRLVWSTIRTSNPLETSFLFGTGAISQSRISELAGIKAIEKYTSLTFKLAAYAPPYEIMDSDMLVDFSARLIALSGALVDIQRLQEHVQLLCTSVPHVPTSLIDRLTDVLRLTRTHELTFMAQLSPEQEDVPDCSYQYLQQLSYLFTRSFIHPKAPSCNLFPSNPAAATVLRGLTSIPGLLASMNSYEDIYKNILDNLFSTNNIHTFITRYGEHFSRFAIIASLQPGTKNHYNALIVKFTAELSRALSSTEQDMYLQLRTQREHMEVRELLLCELVEYCKKAAVTNENTHLRKLQADDIREAVGTLLIRSTILPDLLNASFLLFSRTRHVFSIEFLGVLLIRSSTIKADSLSSISKISTTLAANLNTFSSKYSKWDELWTELLISSFYCPDTGLEASHLSQFLCEHVLSFEKDPTKYQEFSAHQTGILTFSRLPRTLHLLTTDLVLDASSPPDLLVTTPVPSLFNAQGLCGSFAVAGRLPNASKILHSSIMQRYQPLFNAIVGILLPALNKFSQLIRNLAAWMGTTGSSKKVVDNHSLSYNLSAYISQIYATLARLSIFGELCPNYIKFYSISDIYGCENRPNVSPFYEALFSPYFLSLPLQLIHVDNDFSMTYATHVGSQCDDKVHQDSLPEKGTIDAYTAILSNQFRKLYRSVAQLDAAFVSIASETEIIREVISELIIVKQSSIAKLLDRLRYSLNRLDANSVLSTETVTQKHSDSGRLATHYSLSILISRIMTTRLIYALLILREQFLGDPNVLQSYQTLLTNTDYHHFKATKHSLFPFVANACKHLTVSLDDTLMHVELREAYALATLKSPTFLSIVDNIVSGLIGYELPVDPFALCLFSDVASSPSDADVASNGGLLSSQYPYKARVLTIESFSRMVFGIQVDTLHGGELKLHHNVSLMTQLLSDIRADAIRSSNRFTRRLMRIHTCVDMWTLDRMEEFIQFHSVDTSRLHSWVHVLDYADKDFQEVYYFLLNDGERESFLRLVELSASEDFKKTFYNKYKAFQNNILAEVKKCTLALIDHLIHLLSQLSTRLQDLSDPHSKLHGEVDWNDSMAVLKCLAHSADADGLYLKHKNLLPRLRTTLALTANEQSMMDTLIDNVYPMFAEKYSHLKARVLEDKVSSARILANLQTTENLFRESSLVNIAKVTDPSLMCPDVLAPDGSLDPGILLQHVQEVRQRLVDLQKDLTDILGVAVSASALLGINMLTCTNTDMEALTMATEVIDSTYLPLCHKLTHLFDGLKGGDLGSSVLNCNSAAIDSALSTFCHELEHLIEDYLKLSGIFQGNQKVVEWLEQNSTTWKNPSKLTATLLTYTRTLITLQPYLVQLCNPTSFHPSHWPEFLAELRFVCGTQADFPPALNIQTRLQTYTVYELLSHLLLFLSLSHQSLASQKSVSSDFDLTVHTQDKEPLKVLTGICENILSQARARSSVYSMINAHTLLSKSIPLTFVHRNDTRIISNLADITKNLESALLSISDLSTTPFYTEFSSQLLALQETFVLYLAAVKALTETQSEYIQLSSVLAQNMTVVKRYIKDAVLRYETAVADLTFVYSHLSDMPSKGTTDNLVHLFSFLGGVEACTSKILTIKDSLQYIAKSLATFIEQQRYISPRLFFLTDDNILNVITALSSLLAPDYSDHSNGSQITGISTSNNDICILEKHLSKIFPGFAHFIFASNNDLCLCTEPHKNGDFTPSSLTEARFLIVGIVSPEGEKLHMDSSQFFSISDLLMSSTNEIAIHPFLLKLETSIKLSMYEQILHCRRVLLTFISDSVTVASSQIPCLLESYTCQAFIVGLHIAVTEILELHVGDPSRVDLDRISAVLKELLAYIQVTYKGLYKIHCLLPEIVWLQSIVSLELTQGRSDEERLDRFFTMKYYLSSESVKSLILKPSPWQKIYDCPILVKVLSYSHVYSCNYVGSSPHLVQTELTSSHYTQSLIAIGSQFFISPVGPAGTGKTESTRQLSAHLGRPCFVFNCDEAFNYASVVRIMIGALLLGCVVCFDEFNRLAVNNLSSISLIVDAIQGLLSKEESYRRMLELGNDTLIEASTHELQRTANNFMAQFSPSSQRYDLSRLSQLREFACFITMNPSYKGRRTLPKNISALFRIVMMSQAEVESIVDVLLVSLGFTYGRVLSQLVCRFYQQLEAVVAHIQPDTEQSSEPSFHFAHDFGLRSIRMALHAGQLLIKDEPLLAQLLSFDSSDIREAAERYILVTGIRRTILPTLSHHDIPKFNNLICSTFGQFEAMVQARLSSDCFKNRQVDIPESSNYKLALKLLESVGLDDLLKRFVAQVTVQMGFVPNQTFLDKVLHLHTCLCLSPGTIVAGTSSTGKTAAQQVYYGARRALASFLTELTGVSQGALVTYTISPLALQAKGKLLGTLLEPSREWIDSSFLRALREAIALSENVDSSAPCLLSRWPRFFFLFDCDIDPDWIEAFNSVLDGNRCLTLCTGERIRIPDSVRFVFESSTLRHATLATISRCSVNIHHVDTVPVSDMAYSCLKRQLIMDSPHASSLLSLLSEAGHPMRVEQPQAQTRTRTWFPSRVSLSTPVPNLHTQTYILACLNAVAFDVFSSFLFASTPLHVTFHQSFIGCYGIIDHLTSTQQAPSGTVTTRKTGTLGRLFRTGRSLTTGSEELIEGLLKEISTDINTSSTSFSNTLSELLDHTKCRYKQHSPIGFSVTRIMATLVMMLKAAVAEAEKYFRTKITQIELGLSEARLSLRTMDLQKLVSPQTVSRVLSFSGISYNRLILFYVRRFIFGLAWSLSCQLPLTERHSLSNLVCRYYSDYLDQSSSEPSTKTPTRLGFEDTSNPDDTDDLQFDLLAITYFNTRPSAPEVFAGCCVEHIPDSTSSRLHTQERSLAANAHTVSDPSDLNASSSLWLSTVIQRPSPQSSYDEENGGRLPTQPTHTSLLTYICSINSEYWQLNDPENCELRSFFVSTIHDSISTLMESSLTANTRRARFKDVSMSKNKLTHPLHNPALELTPAGSQLVPNVDTQAYAMYLGSLVEQGRHVLLMGPAGSGKTVLLTHILNQNPNLHVVFTSFSSQTSPGDLISIFLNHFDVVPEDDHYTLVSPTRQTFCLIIDEINLVDKDCFDNQPAIEFLRFLLEHRYFIYDGVLPGSKDKKKSGVHEAKETPVETSAIIVLPFNIIIACSCNPPTDAGRSVLSERFMRQVSTLYLDHPSHTALLSIYTAYTDDMLADILTESNLLSVLTPDAIASLSISLASAMVSAYEQIAATIDRKQSSSVCSPRDLTRWITSIKDHYRSYQLADAAGIFSCKRFVQLILYEGSAIFSTKLATQHEKGTTTTILARSLHRFLESLSKALCTWTADDSVLELSIFNTLLLQKNFKFNVTSGASLAGSDTYLTSILTEQEAWYNLCHLFSSYHNKSTSALTLSHMEFVSGSIYHIMRTLNTPHGHLIISAEPGIFDASLLQFIAWLSESTIFELKTVKRYSLTDFQDFLKGAIEAAVTKPDNVLLVISYETGLPVNFLEHLNNLLCNGDVTGFLTKSQLNKTISLAGISELTQLQQLVKQKLHILFVVNSTLEGSGVTLSPALYNRCQLINISRMPIYFLVLKGTEYVQALAFPKSVSDCLGQITDTEPMCQQSTEPCNWISAETQQLLDILKQQQDDSVLEIQDTLTIAAQGLGHQQRLCAALALLHERAPSIVQQYQDVVGFLSLPEMLKTSHVARSITFHSLLHYERLCKRFVLLYLQVYMDFCSQQSHLVKGLEILDIVQKRVTELQGELSIKKEKLAEMTILTQEKLSEVIKLREIAMASKAESVKLSTEITQKHEYIQARMESVQSELAEAEPALVAARGSIRTISKAALEEIRRMARPAEAITLVMAAVVIIISPTIAGINTSWEAVRKIMQKNNFQSSILMYNPAEDEHATYRLERLAEYQSNPTFKRDIVNHASQPAGFLFDWVMSIYGFLTIKAKVQPLEQALLQIKEEASGLETRRAEIMMELVEMEKNIDNLTAECSECEAHQIRLQNQADECENNTKQATIITELLSDEIKRWTEQQAGSEHILDKLMGDVLLEAFYETYAGSYTDNLRIELATFAEEILDALSISYSNGKALFLRSSLSNHLLMERVLSPVTPVLLFNYTKGDLNQLRATYKKHIMVSALADDLMASVERALKFGFTLIIEDGDSLDPALFVLHRIVEEPAAPTSSSPDAKKSFIVELAGAVIPVHPDFSAIVLCQAVGRAIHFAAKCTVINFAHSDERIFEILCNHLIEYLHPDLYSVQQKIELDLSAHAKTIVSLEKELLCTLSTVDHNSILTNTNLISHLQATKARYRQINTQVEALKHQKKSYDTFKEELHDCTTILARIFSVLRRLRDLESGFLFTLEQMLFILDAALERFTTLPAKNYSDLLIIFIEICYNNTQSSLTLTARDAVYKVLEEIAISEAPKAVEYKQLKLRSHTTFADYYSFYQRHTRCILLNIIENTDPKSIVQTVIQNVKTDATYGPLVHSIPFGVPDAHISKIAGILKAARDRDIILLTNMHLASASYCEDLCKTIQGHLKTYSNSISVIVSIQGADDNSLTEEVRSLVTSLGCVSFLSQKELNPVALYEQTKLDAEQIALKQGSIIFGTTMSPVEAIEVDPEAQQTGQLFGSVFGSEFKRLLDKLTYIFVVFKLRASMKPYGFSGSYSFTSVDLRYAIELLVKEFAAQLAKNNKLFYPFADQFFKKLLHEICFGNRISTSHDKVIAEKLINKIVNMDVLPTMVESCTGVFLNEALDEIMTVTRQKQVDDLYQLILGRVGYKSTEDLNSGSHITMNIVSAIISKLLSIRKSLQQVEEVTATPISPHRWSSFSLAIFKVKCAAKATLLAYMHAAEKGPTALDDLQHLLNEDALQHVSFLADQYQYCTDVLEAMQTGNDNTITLLPLKLGPNAYQCFVALFQDLLSQGASAASGSGEMVACFTTVAVGSAVSVTVKSFLFVTNCNAIQKSPGGGISTLFLTLEPAANKAHLAGIPVFLDSSRSIFLGFAQGIDESDMVWDGSAFYFL</sequence>
<dbReference type="OMA" id="YSSESMR"/>
<feature type="domain" description="AAA+ ATPase" evidence="12">
    <location>
        <begin position="2347"/>
        <end position="2518"/>
    </location>
</feature>
<evidence type="ECO:0000256" key="4">
    <source>
        <dbReference type="ARBA" id="ARBA00022741"/>
    </source>
</evidence>
<dbReference type="GO" id="GO:0005930">
    <property type="term" value="C:axoneme"/>
    <property type="evidence" value="ECO:0007669"/>
    <property type="project" value="TreeGrafter"/>
</dbReference>
<dbReference type="Gene3D" id="1.10.8.720">
    <property type="entry name" value="Region D6 of dynein motor"/>
    <property type="match status" value="1"/>
</dbReference>
<protein>
    <submittedName>
        <fullName evidence="13">Dynein heavy chain</fullName>
    </submittedName>
</protein>
<dbReference type="InterPro" id="IPR027417">
    <property type="entry name" value="P-loop_NTPase"/>
</dbReference>
<dbReference type="InterPro" id="IPR054354">
    <property type="entry name" value="DYNC2H1-like_lid"/>
</dbReference>
<evidence type="ECO:0000256" key="5">
    <source>
        <dbReference type="ARBA" id="ARBA00022840"/>
    </source>
</evidence>
<evidence type="ECO:0000256" key="6">
    <source>
        <dbReference type="ARBA" id="ARBA00023017"/>
    </source>
</evidence>
<evidence type="ECO:0000256" key="11">
    <source>
        <dbReference type="SAM" id="MobiDB-lite"/>
    </source>
</evidence>
<dbReference type="InterPro" id="IPR043157">
    <property type="entry name" value="Dynein_AAA1S"/>
</dbReference>
<dbReference type="InterPro" id="IPR024743">
    <property type="entry name" value="Dynein_HC_stalk"/>
</dbReference>
<dbReference type="Pfam" id="PF08393">
    <property type="entry name" value="DHC_N2"/>
    <property type="match status" value="1"/>
</dbReference>
<comment type="caution">
    <text evidence="13">The sequence shown here is derived from an EMBL/GenBank/DDBJ whole genome shotgun (WGS) entry which is preliminary data.</text>
</comment>
<dbReference type="Gene3D" id="1.20.920.30">
    <property type="match status" value="1"/>
</dbReference>
<dbReference type="InterPro" id="IPR026983">
    <property type="entry name" value="DHC"/>
</dbReference>
<dbReference type="Pfam" id="PF12781">
    <property type="entry name" value="AAA_9"/>
    <property type="match status" value="1"/>
</dbReference>
<dbReference type="PANTHER" id="PTHR10676">
    <property type="entry name" value="DYNEIN HEAVY CHAIN FAMILY PROTEIN"/>
    <property type="match status" value="1"/>
</dbReference>
<dbReference type="InterPro" id="IPR035699">
    <property type="entry name" value="AAA_6"/>
</dbReference>
<gene>
    <name evidence="13" type="ORF">GLP15_4572</name>
</gene>
<keyword evidence="7 10" id="KW-0175">Coiled coil</keyword>
<evidence type="ECO:0000313" key="14">
    <source>
        <dbReference type="Proteomes" id="UP000008974"/>
    </source>
</evidence>
<reference evidence="13 14" key="1">
    <citation type="journal article" date="2010" name="BMC Genomics">
        <title>Genome analysis and comparative genomics of a Giardia intestinalis assemblage E isolate.</title>
        <authorList>
            <person name="Jerlstrom-Hultqvist J."/>
            <person name="Franzen O."/>
            <person name="Ankarklev J."/>
            <person name="Xu F."/>
            <person name="Nohynkova E."/>
            <person name="Andersson J.O."/>
            <person name="Svard S.G."/>
            <person name="Andersson B."/>
        </authorList>
    </citation>
    <scope>NUCLEOTIDE SEQUENCE [LARGE SCALE GENOMIC DNA]</scope>
    <source>
        <strain evidence="13 14">P15</strain>
    </source>
</reference>
<dbReference type="GO" id="GO:0005874">
    <property type="term" value="C:microtubule"/>
    <property type="evidence" value="ECO:0007669"/>
    <property type="project" value="UniProtKB-KW"/>
</dbReference>
<dbReference type="PANTHER" id="PTHR10676:SF352">
    <property type="entry name" value="CYTOPLASMIC DYNEIN 2 HEAVY CHAIN 1"/>
    <property type="match status" value="1"/>
</dbReference>
<comment type="subcellular location">
    <subcellularLocation>
        <location evidence="1">Cytoplasm</location>
        <location evidence="1">Cytoskeleton</location>
    </subcellularLocation>
</comment>
<feature type="region of interest" description="Disordered" evidence="11">
    <location>
        <begin position="3192"/>
        <end position="3214"/>
    </location>
</feature>
<dbReference type="SUPFAM" id="SSF52540">
    <property type="entry name" value="P-loop containing nucleoside triphosphate hydrolases"/>
    <property type="match status" value="2"/>
</dbReference>
<dbReference type="Gene3D" id="1.20.920.20">
    <property type="match status" value="1"/>
</dbReference>
<dbReference type="VEuPathDB" id="GiardiaDB:GLP15_4572"/>
<keyword evidence="5" id="KW-0067">ATP-binding</keyword>
<dbReference type="GO" id="GO:0060271">
    <property type="term" value="P:cilium assembly"/>
    <property type="evidence" value="ECO:0007669"/>
    <property type="project" value="TreeGrafter"/>
</dbReference>
<organism evidence="13 14">
    <name type="scientific">Giardia intestinalis (strain P15)</name>
    <name type="common">Giardia lamblia</name>
    <dbReference type="NCBI Taxonomy" id="658858"/>
    <lineage>
        <taxon>Eukaryota</taxon>
        <taxon>Metamonada</taxon>
        <taxon>Diplomonadida</taxon>
        <taxon>Hexamitidae</taxon>
        <taxon>Giardiinae</taxon>
        <taxon>Giardia</taxon>
    </lineage>
</organism>
<dbReference type="InterPro" id="IPR035706">
    <property type="entry name" value="AAA_9"/>
</dbReference>
<dbReference type="EMBL" id="ACVC01000116">
    <property type="protein sequence ID" value="EFO63855.1"/>
    <property type="molecule type" value="Genomic_DNA"/>
</dbReference>
<feature type="domain" description="AAA+ ATPase" evidence="12">
    <location>
        <begin position="3412"/>
        <end position="3584"/>
    </location>
</feature>
<dbReference type="Pfam" id="PF22597">
    <property type="entry name" value="DYN_lid"/>
    <property type="match status" value="1"/>
</dbReference>
<keyword evidence="3" id="KW-0493">Microtubule</keyword>
<feature type="coiled-coil region" evidence="10">
    <location>
        <begin position="4358"/>
        <end position="4399"/>
    </location>
</feature>
<dbReference type="GO" id="GO:0008569">
    <property type="term" value="F:minus-end-directed microtubule motor activity"/>
    <property type="evidence" value="ECO:0007669"/>
    <property type="project" value="TreeGrafter"/>
</dbReference>
<evidence type="ECO:0000256" key="8">
    <source>
        <dbReference type="ARBA" id="ARBA00023175"/>
    </source>
</evidence>
<dbReference type="Gene3D" id="3.40.50.300">
    <property type="entry name" value="P-loop containing nucleotide triphosphate hydrolases"/>
    <property type="match status" value="5"/>
</dbReference>
<evidence type="ECO:0000256" key="2">
    <source>
        <dbReference type="ARBA" id="ARBA00022490"/>
    </source>
</evidence>
<proteinExistence type="predicted"/>
<keyword evidence="2" id="KW-0963">Cytoplasm</keyword>
<keyword evidence="4" id="KW-0547">Nucleotide-binding</keyword>
<dbReference type="InterPro" id="IPR042222">
    <property type="entry name" value="Dynein_2_N"/>
</dbReference>
<dbReference type="GO" id="GO:0005524">
    <property type="term" value="F:ATP binding"/>
    <property type="evidence" value="ECO:0007669"/>
    <property type="project" value="UniProtKB-KW"/>
</dbReference>
<dbReference type="OrthoDB" id="10254041at2759"/>
<dbReference type="GO" id="GO:0045505">
    <property type="term" value="F:dynein intermediate chain binding"/>
    <property type="evidence" value="ECO:0007669"/>
    <property type="project" value="InterPro"/>
</dbReference>
<dbReference type="InterPro" id="IPR013602">
    <property type="entry name" value="Dynein_heavy_linker"/>
</dbReference>
<evidence type="ECO:0000313" key="13">
    <source>
        <dbReference type="EMBL" id="EFO63855.1"/>
    </source>
</evidence>
<evidence type="ECO:0000256" key="10">
    <source>
        <dbReference type="SAM" id="Coils"/>
    </source>
</evidence>
<dbReference type="Pfam" id="PF12775">
    <property type="entry name" value="AAA_7"/>
    <property type="match status" value="1"/>
</dbReference>
<dbReference type="Pfam" id="PF12777">
    <property type="entry name" value="MT"/>
    <property type="match status" value="1"/>
</dbReference>
<dbReference type="GO" id="GO:0005868">
    <property type="term" value="C:cytoplasmic dynein complex"/>
    <property type="evidence" value="ECO:0007669"/>
    <property type="project" value="TreeGrafter"/>
</dbReference>
<feature type="compositionally biased region" description="Polar residues" evidence="11">
    <location>
        <begin position="3192"/>
        <end position="3203"/>
    </location>
</feature>
<dbReference type="GO" id="GO:0097729">
    <property type="term" value="C:9+2 motile cilium"/>
    <property type="evidence" value="ECO:0007669"/>
    <property type="project" value="TreeGrafter"/>
</dbReference>
<name>E1F107_GIAIA</name>
<dbReference type="Gene3D" id="1.20.140.100">
    <property type="entry name" value="Dynein heavy chain, N-terminal domain 2"/>
    <property type="match status" value="1"/>
</dbReference>
<dbReference type="Gene3D" id="1.10.8.710">
    <property type="match status" value="1"/>
</dbReference>